<dbReference type="EMBL" id="JAJNAY010000003">
    <property type="protein sequence ID" value="MCD1119182.1"/>
    <property type="molecule type" value="Genomic_DNA"/>
</dbReference>
<comment type="caution">
    <text evidence="2">The sequence shown here is derived from an EMBL/GenBank/DDBJ whole genome shotgun (WGS) entry which is preliminary data.</text>
</comment>
<dbReference type="PANTHER" id="PTHR35149">
    <property type="entry name" value="SLL5132 PROTEIN"/>
    <property type="match status" value="1"/>
</dbReference>
<proteinExistence type="predicted"/>
<dbReference type="RefSeq" id="WP_230672677.1">
    <property type="nucleotide sequence ID" value="NZ_JAJNAY010000003.1"/>
</dbReference>
<sequence length="712" mass="85055">MNLINTQEYSLKELFSTSNRKIIIPDFQRDYCWGDKSHGENNDKDLVNDFLDTLLEEFDNNKSEIILGKIDAYENPTDHIYLTDGQQRVTTLYLLIGMLHKKFQETYLKNCLISDFEELDDDQEPYLQYAVRETTVFFLRDLVNEFFIKENDLKVYDIKNQAWFFNEYTLDPSTKSMISALEIIESKSADLTSDFCQFVVENIKIQYYNVQDKKHGEERFVIINTTGKSLTVSENIKPILLGNTQNSELAKQWEERETWFWKNKKKDENISDEGVNDFLTWYFKIKKQQDNIDIIKEAKFLLRKNDNEGNLNNINVYFEALKTIISLLEIEKFQNQFTYINGKNNVLNIVDIRNLNLERVHNILLPLLAFIVKFEDIESIYEFLRRLRKNYFDLKRKHRKNNYLDWRYVLKIIEISNSLQEILTFNTIENSIERISNIPVNIWYNDEEKTKEQLSEHKNLINKWEDHPDFMGDLFPLFAISENLNISDLEKFYTAYLKINPKQFTYSTNIKLGNIYRLILYLNDGVFEHRTVDGWGYCMRNNSDKKLFLHTDFKIIWKNFKSLSEQELLEFFNDRLKEFFKTTVLRHGENVVEFEDLIKDTRKIGHYERVLLWAILEFLDNDNEMYFDGSIAQFWEKPNLIKVENTMSENQIQDYSIGNLILGTSYYNNKTGKFDYCQYPLMKMLQDKKSTITQSEIEENTTRITRKLKTLI</sequence>
<protein>
    <submittedName>
        <fullName evidence="2">DUF262 domain-containing protein</fullName>
    </submittedName>
</protein>
<reference evidence="2" key="1">
    <citation type="submission" date="2021-11" db="EMBL/GenBank/DDBJ databases">
        <title>Description of novel Chryseobacterium species.</title>
        <authorList>
            <person name="Saticioglu I.B."/>
            <person name="Ay H."/>
            <person name="Altun S."/>
            <person name="Duman M."/>
        </authorList>
    </citation>
    <scope>NUCLEOTIDE SEQUENCE</scope>
    <source>
        <strain evidence="2">C-17</strain>
    </source>
</reference>
<organism evidence="2 3">
    <name type="scientific">Chryseobacterium turcicum</name>
    <dbReference type="NCBI Taxonomy" id="2898076"/>
    <lineage>
        <taxon>Bacteria</taxon>
        <taxon>Pseudomonadati</taxon>
        <taxon>Bacteroidota</taxon>
        <taxon>Flavobacteriia</taxon>
        <taxon>Flavobacteriales</taxon>
        <taxon>Weeksellaceae</taxon>
        <taxon>Chryseobacterium group</taxon>
        <taxon>Chryseobacterium</taxon>
    </lineage>
</organism>
<gene>
    <name evidence="2" type="ORF">LO744_20270</name>
</gene>
<keyword evidence="3" id="KW-1185">Reference proteome</keyword>
<dbReference type="Proteomes" id="UP001108025">
    <property type="component" value="Unassembled WGS sequence"/>
</dbReference>
<evidence type="ECO:0000313" key="3">
    <source>
        <dbReference type="Proteomes" id="UP001108025"/>
    </source>
</evidence>
<dbReference type="AlphaFoldDB" id="A0A9Q3V678"/>
<accession>A0A9Q3V678</accession>
<evidence type="ECO:0000259" key="1">
    <source>
        <dbReference type="Pfam" id="PF03235"/>
    </source>
</evidence>
<evidence type="ECO:0000313" key="2">
    <source>
        <dbReference type="EMBL" id="MCD1119182.1"/>
    </source>
</evidence>
<name>A0A9Q3V678_9FLAO</name>
<dbReference type="PANTHER" id="PTHR35149:SF1">
    <property type="entry name" value="DUF5655 DOMAIN-CONTAINING PROTEIN"/>
    <property type="match status" value="1"/>
</dbReference>
<dbReference type="Pfam" id="PF03235">
    <property type="entry name" value="GmrSD_N"/>
    <property type="match status" value="1"/>
</dbReference>
<feature type="domain" description="GmrSD restriction endonucleases N-terminal" evidence="1">
    <location>
        <begin position="11"/>
        <end position="240"/>
    </location>
</feature>
<dbReference type="InterPro" id="IPR004919">
    <property type="entry name" value="GmrSD_N"/>
</dbReference>